<dbReference type="Proteomes" id="UP000288805">
    <property type="component" value="Unassembled WGS sequence"/>
</dbReference>
<feature type="signal peptide" evidence="1">
    <location>
        <begin position="1"/>
        <end position="19"/>
    </location>
</feature>
<dbReference type="AlphaFoldDB" id="A0A438KDN5"/>
<dbReference type="PANTHER" id="PTHR36617:SF16">
    <property type="entry name" value="OS04G0516500 PROTEIN"/>
    <property type="match status" value="1"/>
</dbReference>
<keyword evidence="1" id="KW-0732">Signal</keyword>
<comment type="caution">
    <text evidence="2">The sequence shown here is derived from an EMBL/GenBank/DDBJ whole genome shotgun (WGS) entry which is preliminary data.</text>
</comment>
<reference evidence="2 3" key="1">
    <citation type="journal article" date="2018" name="PLoS Genet.">
        <title>Population sequencing reveals clonal diversity and ancestral inbreeding in the grapevine cultivar Chardonnay.</title>
        <authorList>
            <person name="Roach M.J."/>
            <person name="Johnson D.L."/>
            <person name="Bohlmann J."/>
            <person name="van Vuuren H.J."/>
            <person name="Jones S.J."/>
            <person name="Pretorius I.S."/>
            <person name="Schmidt S.A."/>
            <person name="Borneman A.R."/>
        </authorList>
    </citation>
    <scope>NUCLEOTIDE SEQUENCE [LARGE SCALE GENOMIC DNA]</scope>
    <source>
        <strain evidence="3">cv. Chardonnay</strain>
        <tissue evidence="2">Leaf</tissue>
    </source>
</reference>
<evidence type="ECO:0000313" key="2">
    <source>
        <dbReference type="EMBL" id="RVX19325.1"/>
    </source>
</evidence>
<dbReference type="EMBL" id="QGNW01000009">
    <property type="protein sequence ID" value="RVX19325.1"/>
    <property type="molecule type" value="Genomic_DNA"/>
</dbReference>
<gene>
    <name evidence="2" type="primary">TOM2AH1_1</name>
    <name evidence="2" type="ORF">CK203_008551</name>
</gene>
<evidence type="ECO:0000256" key="1">
    <source>
        <dbReference type="SAM" id="SignalP"/>
    </source>
</evidence>
<accession>A0A438KDN5</accession>
<sequence length="277" mass="31561">MLTVLLILLEAGLIAFVAFDHHWEKDLPFDPTGELENFRSFIEGNIDICKWVGITVVSIQGCFVKSLNATFLVLLPRKGGAKDSKDFKPISLNAFVEGRQILDVVLIANKAIDMMLRSNRSGVLCKLDIEKAYDHVNWNFLLEAILGLKINLAKSDLIPVGRVLNVEELAFKCSKEVRSNYGVGLWKAIRNLWELVSCRISFIVGNGRRIKFWKDKWCGDELVCVLFPLLFALAISKEAWVTDLLMHSNERSVWIPNFSKPLNDWEIETMECFLSRL</sequence>
<feature type="chain" id="PRO_5018989974" evidence="1">
    <location>
        <begin position="20"/>
        <end position="277"/>
    </location>
</feature>
<name>A0A438KDN5_VITVI</name>
<protein>
    <submittedName>
        <fullName evidence="2">Tetraspanin-20</fullName>
    </submittedName>
</protein>
<dbReference type="PANTHER" id="PTHR36617">
    <property type="entry name" value="PROTEIN, PUTATIVE-RELATED"/>
    <property type="match status" value="1"/>
</dbReference>
<organism evidence="2 3">
    <name type="scientific">Vitis vinifera</name>
    <name type="common">Grape</name>
    <dbReference type="NCBI Taxonomy" id="29760"/>
    <lineage>
        <taxon>Eukaryota</taxon>
        <taxon>Viridiplantae</taxon>
        <taxon>Streptophyta</taxon>
        <taxon>Embryophyta</taxon>
        <taxon>Tracheophyta</taxon>
        <taxon>Spermatophyta</taxon>
        <taxon>Magnoliopsida</taxon>
        <taxon>eudicotyledons</taxon>
        <taxon>Gunneridae</taxon>
        <taxon>Pentapetalae</taxon>
        <taxon>rosids</taxon>
        <taxon>Vitales</taxon>
        <taxon>Vitaceae</taxon>
        <taxon>Viteae</taxon>
        <taxon>Vitis</taxon>
    </lineage>
</organism>
<proteinExistence type="predicted"/>
<evidence type="ECO:0000313" key="3">
    <source>
        <dbReference type="Proteomes" id="UP000288805"/>
    </source>
</evidence>